<evidence type="ECO:0000256" key="1">
    <source>
        <dbReference type="SAM" id="Phobius"/>
    </source>
</evidence>
<sequence length="225" mass="23863">MAELAGRRTAAIRDLQTLRGFRRHTVRISQLTLAIAGIGVTSFLCAAVVLLKDLFSQPVADQAAMLTGFGAVGAGMMLAAAAVHRLLGRRLHRAYLRGGWVAVQAPTGYVLDVTGASSVVYFGPLDTDASGRIMLVSAKEQQPADFLRPLAAVRRQLAGLTELERDRLGESIRRAGLAKAPPASAFFPDAAGCLLGAPGRRTDLAVVVPVGTSHRLFPLRRQTIG</sequence>
<dbReference type="EMBL" id="BAAAPH010000038">
    <property type="protein sequence ID" value="GAA1606462.1"/>
    <property type="molecule type" value="Genomic_DNA"/>
</dbReference>
<name>A0ABN2EHF3_9ACTN</name>
<organism evidence="2 3">
    <name type="scientific">Kribbella hippodromi</name>
    <dbReference type="NCBI Taxonomy" id="434347"/>
    <lineage>
        <taxon>Bacteria</taxon>
        <taxon>Bacillati</taxon>
        <taxon>Actinomycetota</taxon>
        <taxon>Actinomycetes</taxon>
        <taxon>Propionibacteriales</taxon>
        <taxon>Kribbellaceae</taxon>
        <taxon>Kribbella</taxon>
    </lineage>
</organism>
<keyword evidence="1" id="KW-1133">Transmembrane helix</keyword>
<evidence type="ECO:0000313" key="3">
    <source>
        <dbReference type="Proteomes" id="UP001501705"/>
    </source>
</evidence>
<dbReference type="Proteomes" id="UP001501705">
    <property type="component" value="Unassembled WGS sequence"/>
</dbReference>
<proteinExistence type="predicted"/>
<feature type="transmembrane region" description="Helical" evidence="1">
    <location>
        <begin position="31"/>
        <end position="51"/>
    </location>
</feature>
<keyword evidence="1" id="KW-0472">Membrane</keyword>
<dbReference type="RefSeq" id="WP_344241321.1">
    <property type="nucleotide sequence ID" value="NZ_BAAAPH010000038.1"/>
</dbReference>
<accession>A0ABN2EHF3</accession>
<keyword evidence="1" id="KW-0812">Transmembrane</keyword>
<gene>
    <name evidence="2" type="ORF">GCM10009804_73190</name>
</gene>
<protein>
    <submittedName>
        <fullName evidence="2">Uncharacterized protein</fullName>
    </submittedName>
</protein>
<evidence type="ECO:0000313" key="2">
    <source>
        <dbReference type="EMBL" id="GAA1606462.1"/>
    </source>
</evidence>
<reference evidence="2 3" key="1">
    <citation type="journal article" date="2019" name="Int. J. Syst. Evol. Microbiol.">
        <title>The Global Catalogue of Microorganisms (GCM) 10K type strain sequencing project: providing services to taxonomists for standard genome sequencing and annotation.</title>
        <authorList>
            <consortium name="The Broad Institute Genomics Platform"/>
            <consortium name="The Broad Institute Genome Sequencing Center for Infectious Disease"/>
            <person name="Wu L."/>
            <person name="Ma J."/>
        </authorList>
    </citation>
    <scope>NUCLEOTIDE SEQUENCE [LARGE SCALE GENOMIC DNA]</scope>
    <source>
        <strain evidence="2 3">JCM 15572</strain>
    </source>
</reference>
<feature type="transmembrane region" description="Helical" evidence="1">
    <location>
        <begin position="63"/>
        <end position="87"/>
    </location>
</feature>
<keyword evidence="3" id="KW-1185">Reference proteome</keyword>
<comment type="caution">
    <text evidence="2">The sequence shown here is derived from an EMBL/GenBank/DDBJ whole genome shotgun (WGS) entry which is preliminary data.</text>
</comment>